<name>A0A5C6W0M4_9BACI</name>
<dbReference type="InterPro" id="IPR050957">
    <property type="entry name" value="BMP_lipoprotein"/>
</dbReference>
<feature type="domain" description="ABC transporter substrate-binding protein PnrA-like" evidence="8">
    <location>
        <begin position="44"/>
        <end position="295"/>
    </location>
</feature>
<sequence>MQQSSQLKMISIITGIVVIVILGTIIFQSRGIILQTTSNVFSGKTKVAIITSDVVIDQSWGSLAYKGMLKIEEQYPVNVTFYSEIDKEKEMKATISEAINAGSKLIIGHGREFSDTFTAAAKKHKNVHFITIHGSSKYSNQSVYTFDQGEVEYFAALSAVLATKTNKVGLIDANYAREKNPEFETALTHYNPEIEFFYEAVGSRDDGITATKIFKKLIEQGVDVVYSKGNSFNRDIIDLAKKEGIYVIGYLDDQSYMAKNLVLTSVTNDVPQAYVSIMEDYFSSKGIPQGKVLLTKEDGVYSLAPFGPIFSNEDIKFIENEMKQYDNGELIFP</sequence>
<dbReference type="InterPro" id="IPR003760">
    <property type="entry name" value="PnrA-like"/>
</dbReference>
<keyword evidence="10" id="KW-1185">Reference proteome</keyword>
<dbReference type="EMBL" id="VOQF01000012">
    <property type="protein sequence ID" value="TXC89315.1"/>
    <property type="molecule type" value="Genomic_DNA"/>
</dbReference>
<dbReference type="AlphaFoldDB" id="A0A5C6W0M4"/>
<feature type="transmembrane region" description="Helical" evidence="7">
    <location>
        <begin position="7"/>
        <end position="27"/>
    </location>
</feature>
<dbReference type="GO" id="GO:0005886">
    <property type="term" value="C:plasma membrane"/>
    <property type="evidence" value="ECO:0007669"/>
    <property type="project" value="UniProtKB-SubCell"/>
</dbReference>
<evidence type="ECO:0000256" key="6">
    <source>
        <dbReference type="ARBA" id="ARBA00023288"/>
    </source>
</evidence>
<dbReference type="PANTHER" id="PTHR34296:SF2">
    <property type="entry name" value="ABC TRANSPORTER GUANOSINE-BINDING PROTEIN NUPN"/>
    <property type="match status" value="1"/>
</dbReference>
<keyword evidence="3" id="KW-1003">Cell membrane</keyword>
<comment type="similarity">
    <text evidence="2">Belongs to the BMP lipoprotein family.</text>
</comment>
<protein>
    <submittedName>
        <fullName evidence="9">BMP family ABC transporter substrate-binding protein</fullName>
    </submittedName>
</protein>
<evidence type="ECO:0000256" key="5">
    <source>
        <dbReference type="ARBA" id="ARBA00023136"/>
    </source>
</evidence>
<keyword evidence="6" id="KW-0449">Lipoprotein</keyword>
<evidence type="ECO:0000313" key="9">
    <source>
        <dbReference type="EMBL" id="TXC89315.1"/>
    </source>
</evidence>
<evidence type="ECO:0000313" key="10">
    <source>
        <dbReference type="Proteomes" id="UP000321363"/>
    </source>
</evidence>
<organism evidence="9 10">
    <name type="scientific">Metabacillus litoralis</name>
    <dbReference type="NCBI Taxonomy" id="152268"/>
    <lineage>
        <taxon>Bacteria</taxon>
        <taxon>Bacillati</taxon>
        <taxon>Bacillota</taxon>
        <taxon>Bacilli</taxon>
        <taxon>Bacillales</taxon>
        <taxon>Bacillaceae</taxon>
        <taxon>Metabacillus</taxon>
    </lineage>
</organism>
<dbReference type="Gene3D" id="3.40.50.2300">
    <property type="match status" value="2"/>
</dbReference>
<dbReference type="OrthoDB" id="2556857at2"/>
<dbReference type="RefSeq" id="WP_146949981.1">
    <property type="nucleotide sequence ID" value="NZ_VOQF01000012.1"/>
</dbReference>
<comment type="caution">
    <text evidence="9">The sequence shown here is derived from an EMBL/GenBank/DDBJ whole genome shotgun (WGS) entry which is preliminary data.</text>
</comment>
<proteinExistence type="inferred from homology"/>
<dbReference type="SUPFAM" id="SSF53822">
    <property type="entry name" value="Periplasmic binding protein-like I"/>
    <property type="match status" value="1"/>
</dbReference>
<gene>
    <name evidence="9" type="ORF">FS935_17730</name>
</gene>
<evidence type="ECO:0000256" key="2">
    <source>
        <dbReference type="ARBA" id="ARBA00008610"/>
    </source>
</evidence>
<reference evidence="9 10" key="1">
    <citation type="journal article" date="2005" name="Int. J. Syst. Evol. Microbiol.">
        <title>Bacillus litoralis sp. nov., isolated from a tidal flat of the Yellow Sea in Korea.</title>
        <authorList>
            <person name="Yoon J.H."/>
            <person name="Oh T.K."/>
        </authorList>
    </citation>
    <scope>NUCLEOTIDE SEQUENCE [LARGE SCALE GENOMIC DNA]</scope>
    <source>
        <strain evidence="9 10">SW-211</strain>
    </source>
</reference>
<dbReference type="InterPro" id="IPR028082">
    <property type="entry name" value="Peripla_BP_I"/>
</dbReference>
<dbReference type="Pfam" id="PF02608">
    <property type="entry name" value="Bmp"/>
    <property type="match status" value="1"/>
</dbReference>
<keyword evidence="7" id="KW-0812">Transmembrane</keyword>
<evidence type="ECO:0000256" key="7">
    <source>
        <dbReference type="SAM" id="Phobius"/>
    </source>
</evidence>
<keyword evidence="4" id="KW-0732">Signal</keyword>
<keyword evidence="5 7" id="KW-0472">Membrane</keyword>
<evidence type="ECO:0000256" key="4">
    <source>
        <dbReference type="ARBA" id="ARBA00022729"/>
    </source>
</evidence>
<accession>A0A5C6W0M4</accession>
<keyword evidence="7" id="KW-1133">Transmembrane helix</keyword>
<evidence type="ECO:0000259" key="8">
    <source>
        <dbReference type="Pfam" id="PF02608"/>
    </source>
</evidence>
<comment type="subcellular location">
    <subcellularLocation>
        <location evidence="1">Cell membrane</location>
        <topology evidence="1">Lipid-anchor</topology>
    </subcellularLocation>
</comment>
<dbReference type="Proteomes" id="UP000321363">
    <property type="component" value="Unassembled WGS sequence"/>
</dbReference>
<evidence type="ECO:0000256" key="3">
    <source>
        <dbReference type="ARBA" id="ARBA00022475"/>
    </source>
</evidence>
<evidence type="ECO:0000256" key="1">
    <source>
        <dbReference type="ARBA" id="ARBA00004193"/>
    </source>
</evidence>
<dbReference type="PANTHER" id="PTHR34296">
    <property type="entry name" value="TRANSCRIPTIONAL ACTIVATOR PROTEIN MED"/>
    <property type="match status" value="1"/>
</dbReference>